<organism evidence="5 6">
    <name type="scientific">Manihot esculenta</name>
    <name type="common">Cassava</name>
    <name type="synonym">Jatropha manihot</name>
    <dbReference type="NCBI Taxonomy" id="3983"/>
    <lineage>
        <taxon>Eukaryota</taxon>
        <taxon>Viridiplantae</taxon>
        <taxon>Streptophyta</taxon>
        <taxon>Embryophyta</taxon>
        <taxon>Tracheophyta</taxon>
        <taxon>Spermatophyta</taxon>
        <taxon>Magnoliopsida</taxon>
        <taxon>eudicotyledons</taxon>
        <taxon>Gunneridae</taxon>
        <taxon>Pentapetalae</taxon>
        <taxon>rosids</taxon>
        <taxon>fabids</taxon>
        <taxon>Malpighiales</taxon>
        <taxon>Euphorbiaceae</taxon>
        <taxon>Crotonoideae</taxon>
        <taxon>Manihoteae</taxon>
        <taxon>Manihot</taxon>
    </lineage>
</organism>
<protein>
    <submittedName>
        <fullName evidence="5">Uncharacterized protein</fullName>
    </submittedName>
</protein>
<keyword evidence="1" id="KW-0489">Methyltransferase</keyword>
<evidence type="ECO:0000256" key="2">
    <source>
        <dbReference type="ARBA" id="ARBA00022679"/>
    </source>
</evidence>
<dbReference type="Gene3D" id="1.10.1200.270">
    <property type="entry name" value="Methyltransferase, alpha-helical capping domain"/>
    <property type="match status" value="1"/>
</dbReference>
<gene>
    <name evidence="5" type="ORF">MANES_02G107100v8</name>
</gene>
<name>A0A2C9WCU1_MANES</name>
<evidence type="ECO:0000256" key="4">
    <source>
        <dbReference type="ARBA" id="ARBA00022842"/>
    </source>
</evidence>
<keyword evidence="2" id="KW-0808">Transferase</keyword>
<keyword evidence="6" id="KW-1185">Reference proteome</keyword>
<dbReference type="OrthoDB" id="1523883at2759"/>
<accession>A0A2C9WCU1</accession>
<keyword evidence="3" id="KW-0479">Metal-binding</keyword>
<dbReference type="PANTHER" id="PTHR31009">
    <property type="entry name" value="S-ADENOSYL-L-METHIONINE:CARBOXYL METHYLTRANSFERASE FAMILY PROTEIN"/>
    <property type="match status" value="1"/>
</dbReference>
<dbReference type="GO" id="GO:0032259">
    <property type="term" value="P:methylation"/>
    <property type="evidence" value="ECO:0000318"/>
    <property type="project" value="GO_Central"/>
</dbReference>
<dbReference type="Gramene" id="Manes.02G107100.1.v8.1">
    <property type="protein sequence ID" value="Manes.02G107100.1.v8.1.CDS"/>
    <property type="gene ID" value="Manes.02G107100.v8.1"/>
</dbReference>
<dbReference type="AlphaFoldDB" id="A0A2C9WCU1"/>
<dbReference type="Proteomes" id="UP000091857">
    <property type="component" value="Chromosome 2"/>
</dbReference>
<reference evidence="6" key="1">
    <citation type="journal article" date="2016" name="Nat. Biotechnol.">
        <title>Sequencing wild and cultivated cassava and related species reveals extensive interspecific hybridization and genetic diversity.</title>
        <authorList>
            <person name="Bredeson J.V."/>
            <person name="Lyons J.B."/>
            <person name="Prochnik S.E."/>
            <person name="Wu G.A."/>
            <person name="Ha C.M."/>
            <person name="Edsinger-Gonzales E."/>
            <person name="Grimwood J."/>
            <person name="Schmutz J."/>
            <person name="Rabbi I.Y."/>
            <person name="Egesi C."/>
            <person name="Nauluvula P."/>
            <person name="Lebot V."/>
            <person name="Ndunguru J."/>
            <person name="Mkamilo G."/>
            <person name="Bart R.S."/>
            <person name="Setter T.L."/>
            <person name="Gleadow R.M."/>
            <person name="Kulakow P."/>
            <person name="Ferguson M.E."/>
            <person name="Rounsley S."/>
            <person name="Rokhsar D.S."/>
        </authorList>
    </citation>
    <scope>NUCLEOTIDE SEQUENCE [LARGE SCALE GENOMIC DNA]</scope>
    <source>
        <strain evidence="6">cv. AM560-2</strain>
    </source>
</reference>
<proteinExistence type="predicted"/>
<dbReference type="EMBL" id="CM004388">
    <property type="protein sequence ID" value="OAY57571.1"/>
    <property type="molecule type" value="Genomic_DNA"/>
</dbReference>
<evidence type="ECO:0000313" key="6">
    <source>
        <dbReference type="Proteomes" id="UP000091857"/>
    </source>
</evidence>
<comment type="caution">
    <text evidence="5">The sequence shown here is derived from an EMBL/GenBank/DDBJ whole genome shotgun (WGS) entry which is preliminary data.</text>
</comment>
<evidence type="ECO:0000256" key="3">
    <source>
        <dbReference type="ARBA" id="ARBA00022723"/>
    </source>
</evidence>
<dbReference type="SUPFAM" id="SSF53335">
    <property type="entry name" value="S-adenosyl-L-methionine-dependent methyltransferases"/>
    <property type="match status" value="1"/>
</dbReference>
<dbReference type="Pfam" id="PF03492">
    <property type="entry name" value="Methyltransf_7"/>
    <property type="match status" value="1"/>
</dbReference>
<evidence type="ECO:0000256" key="1">
    <source>
        <dbReference type="ARBA" id="ARBA00022603"/>
    </source>
</evidence>
<dbReference type="GO" id="GO:0046872">
    <property type="term" value="F:metal ion binding"/>
    <property type="evidence" value="ECO:0007669"/>
    <property type="project" value="UniProtKB-KW"/>
</dbReference>
<dbReference type="InterPro" id="IPR029063">
    <property type="entry name" value="SAM-dependent_MTases_sf"/>
</dbReference>
<dbReference type="Gene3D" id="3.40.50.150">
    <property type="entry name" value="Vaccinia Virus protein VP39"/>
    <property type="match status" value="1"/>
</dbReference>
<dbReference type="InterPro" id="IPR005299">
    <property type="entry name" value="MeTrfase_7"/>
</dbReference>
<dbReference type="InterPro" id="IPR042086">
    <property type="entry name" value="MeTrfase_capping"/>
</dbReference>
<sequence length="372" mass="41337">MDEGGKEMQQILSMKGGVGEESYANNSKSQNAYLSKTVPVLMQAVLDFCDTNLAECVTIADLGCSSGPNSLFAIAEITSIIHKRFSQLGRSSPEFCVFLNDLPGNDFNTVFKSLPVFHEKMRAENGQDFGPCYFSGTPGSFYGRLFPSSSLHFVHSASSLHWLSQVPPQLSDKTNPLINKGKIYISNTSPPDVINAYKAQFQRDFSSFLEARSKEVVPGGHMVLMFKGRRLADPSPYESCLLWDYLGQAFQDLVSKGIIEEQKLDTYNTPYYEPYTEDIKAEIEKEGSFALDRLATIVLPWDGCNGGVKCDRATTARNMGNAIRAVNESMIRNHFGDEIMDCLFQSFTEIMATDTREAEHVSLVVSVIRKAI</sequence>
<evidence type="ECO:0000313" key="5">
    <source>
        <dbReference type="EMBL" id="OAY57571.1"/>
    </source>
</evidence>
<keyword evidence="4" id="KW-0460">Magnesium</keyword>
<dbReference type="GO" id="GO:0008757">
    <property type="term" value="F:S-adenosylmethionine-dependent methyltransferase activity"/>
    <property type="evidence" value="ECO:0000318"/>
    <property type="project" value="GO_Central"/>
</dbReference>